<feature type="region of interest" description="Disordered" evidence="1">
    <location>
        <begin position="283"/>
        <end position="312"/>
    </location>
</feature>
<evidence type="ECO:0000313" key="2">
    <source>
        <dbReference type="EMBL" id="CDW85395.1"/>
    </source>
</evidence>
<accession>A0A078ASH2</accession>
<gene>
    <name evidence="2" type="primary">Contig8913.g9526</name>
    <name evidence="2" type="ORF">STYLEM_14470</name>
</gene>
<feature type="compositionally biased region" description="Polar residues" evidence="1">
    <location>
        <begin position="95"/>
        <end position="106"/>
    </location>
</feature>
<sequence>MEVIPVNFGLKYRPPKLGIQYYMRDCPTTHFVYEISLSFVTKNANIDSVTKEIIDKNKMYLNPKVVSVNQVRRLVERMVKTLNNSAYQEDKENSQIDNNSSKNSIQMLKGGYQQQPQQINKQNKGNLGKNYDESPMDSERSIDVSQHQNIQQIREQENQSLSRIDSMRDDDPNGAEVDLLISGIQHNQSNMRGALGENDQDLEQLLKTGAFTKEMMMGSTIRNLGNTIKQVRGGNFEQNNSMHSNSQLQEDDQYEEGAFDDSQQQFDENDQQQQQQLMSGFENDLDNEDDEEQMSQLQQEMADGTGAAEGEEEDVIDIDNPDELAKKGLKRIQIEGEEEEFLMDMQGNIYDLAGNFIGTTDGDGGAEGVQQIGGDSELMNEDEQYAEGEYEEY</sequence>
<feature type="region of interest" description="Disordered" evidence="1">
    <location>
        <begin position="85"/>
        <end position="159"/>
    </location>
</feature>
<proteinExistence type="predicted"/>
<name>A0A078ASH2_STYLE</name>
<reference evidence="2 3" key="1">
    <citation type="submission" date="2014-06" db="EMBL/GenBank/DDBJ databases">
        <authorList>
            <person name="Swart Estienne"/>
        </authorList>
    </citation>
    <scope>NUCLEOTIDE SEQUENCE [LARGE SCALE GENOMIC DNA]</scope>
    <source>
        <strain evidence="2 3">130c</strain>
    </source>
</reference>
<organism evidence="2 3">
    <name type="scientific">Stylonychia lemnae</name>
    <name type="common">Ciliate</name>
    <dbReference type="NCBI Taxonomy" id="5949"/>
    <lineage>
        <taxon>Eukaryota</taxon>
        <taxon>Sar</taxon>
        <taxon>Alveolata</taxon>
        <taxon>Ciliophora</taxon>
        <taxon>Intramacronucleata</taxon>
        <taxon>Spirotrichea</taxon>
        <taxon>Stichotrichia</taxon>
        <taxon>Sporadotrichida</taxon>
        <taxon>Oxytrichidae</taxon>
        <taxon>Stylonychinae</taxon>
        <taxon>Stylonychia</taxon>
    </lineage>
</organism>
<evidence type="ECO:0000256" key="1">
    <source>
        <dbReference type="SAM" id="MobiDB-lite"/>
    </source>
</evidence>
<dbReference type="EMBL" id="CCKQ01013691">
    <property type="protein sequence ID" value="CDW85395.1"/>
    <property type="molecule type" value="Genomic_DNA"/>
</dbReference>
<feature type="compositionally biased region" description="Low complexity" evidence="1">
    <location>
        <begin position="109"/>
        <end position="126"/>
    </location>
</feature>
<dbReference type="InParanoid" id="A0A078ASH2"/>
<feature type="compositionally biased region" description="Acidic residues" evidence="1">
    <location>
        <begin position="283"/>
        <end position="293"/>
    </location>
</feature>
<protein>
    <submittedName>
        <fullName evidence="2">Uncharacterized protein</fullName>
    </submittedName>
</protein>
<feature type="region of interest" description="Disordered" evidence="1">
    <location>
        <begin position="361"/>
        <end position="393"/>
    </location>
</feature>
<feature type="compositionally biased region" description="Acidic residues" evidence="1">
    <location>
        <begin position="378"/>
        <end position="393"/>
    </location>
</feature>
<feature type="region of interest" description="Disordered" evidence="1">
    <location>
        <begin position="234"/>
        <end position="256"/>
    </location>
</feature>
<dbReference type="AlphaFoldDB" id="A0A078ASH2"/>
<feature type="compositionally biased region" description="Polar residues" evidence="1">
    <location>
        <begin position="236"/>
        <end position="248"/>
    </location>
</feature>
<dbReference type="OMA" id="MMGSTIR"/>
<evidence type="ECO:0000313" key="3">
    <source>
        <dbReference type="Proteomes" id="UP000039865"/>
    </source>
</evidence>
<dbReference type="Proteomes" id="UP000039865">
    <property type="component" value="Unassembled WGS sequence"/>
</dbReference>
<dbReference type="OrthoDB" id="10659234at2759"/>
<keyword evidence="3" id="KW-1185">Reference proteome</keyword>